<dbReference type="InterPro" id="IPR019546">
    <property type="entry name" value="TAT_signal_bac_arc"/>
</dbReference>
<dbReference type="InterPro" id="IPR006311">
    <property type="entry name" value="TAT_signal"/>
</dbReference>
<dbReference type="EMBL" id="CP096658">
    <property type="protein sequence ID" value="UPW02084.1"/>
    <property type="molecule type" value="Genomic_DNA"/>
</dbReference>
<evidence type="ECO:0000313" key="1">
    <source>
        <dbReference type="EMBL" id="UPW02084.1"/>
    </source>
</evidence>
<name>A0A8U0IPM0_9EURY</name>
<proteinExistence type="predicted"/>
<dbReference type="NCBIfam" id="TIGR01409">
    <property type="entry name" value="TAT_signal_seq"/>
    <property type="match status" value="1"/>
</dbReference>
<dbReference type="GeneID" id="72189850"/>
<reference evidence="1" key="1">
    <citation type="submission" date="2022-04" db="EMBL/GenBank/DDBJ databases">
        <title>Diverse halophilic archaea isolated from saline environments.</title>
        <authorList>
            <person name="Cui H.-L."/>
        </authorList>
    </citation>
    <scope>NUCLEOTIDE SEQUENCE</scope>
    <source>
        <strain evidence="1">XZYJT40</strain>
    </source>
</reference>
<dbReference type="Proteomes" id="UP000830434">
    <property type="component" value="Chromosome"/>
</dbReference>
<gene>
    <name evidence="1" type="ORF">M0R88_08305</name>
</gene>
<accession>A0A8U0IPM0</accession>
<dbReference type="KEGG" id="haxz:M0R88_08305"/>
<protein>
    <submittedName>
        <fullName evidence="1">Twin-arginine translocation signal domain-containing protein</fullName>
    </submittedName>
</protein>
<keyword evidence="2" id="KW-1185">Reference proteome</keyword>
<organism evidence="1 2">
    <name type="scientific">Halorussus gelatinilyticus</name>
    <dbReference type="NCBI Taxonomy" id="2937524"/>
    <lineage>
        <taxon>Archaea</taxon>
        <taxon>Methanobacteriati</taxon>
        <taxon>Methanobacteriota</taxon>
        <taxon>Stenosarchaea group</taxon>
        <taxon>Halobacteria</taxon>
        <taxon>Halobacteriales</taxon>
        <taxon>Haladaptataceae</taxon>
        <taxon>Halorussus</taxon>
    </lineage>
</organism>
<dbReference type="PROSITE" id="PS51318">
    <property type="entry name" value="TAT"/>
    <property type="match status" value="1"/>
</dbReference>
<dbReference type="AlphaFoldDB" id="A0A8U0IPM0"/>
<dbReference type="RefSeq" id="WP_248656471.1">
    <property type="nucleotide sequence ID" value="NZ_CP096658.1"/>
</dbReference>
<sequence>MSENNSSLNRRRFLKQTTATGALAIGATANVTAKETANVERLDSETLQSELAAHGDDLAQMLRAEGVLASMAALENPRRTEAKDETEQVVGEAQVEDGFLTVHVEPESNRAFGTLWSEDTVTFYDPQDGVTTQDVDTMSHNCWCSDYSCSSEYDYQKCYQNGDTFYGRCNCF</sequence>
<evidence type="ECO:0000313" key="2">
    <source>
        <dbReference type="Proteomes" id="UP000830434"/>
    </source>
</evidence>